<evidence type="ECO:0000313" key="2">
    <source>
        <dbReference type="EMBL" id="CDW89188.1"/>
    </source>
</evidence>
<accession>A0A078B6J9</accession>
<proteinExistence type="predicted"/>
<dbReference type="InParanoid" id="A0A078B6J9"/>
<gene>
    <name evidence="2" type="primary">Contig5921.g6347</name>
    <name evidence="2" type="ORF">STYLEM_18319</name>
</gene>
<dbReference type="EMBL" id="CCKQ01017324">
    <property type="protein sequence ID" value="CDW89188.1"/>
    <property type="molecule type" value="Genomic_DNA"/>
</dbReference>
<feature type="compositionally biased region" description="Polar residues" evidence="1">
    <location>
        <begin position="79"/>
        <end position="95"/>
    </location>
</feature>
<organism evidence="2 3">
    <name type="scientific">Stylonychia lemnae</name>
    <name type="common">Ciliate</name>
    <dbReference type="NCBI Taxonomy" id="5949"/>
    <lineage>
        <taxon>Eukaryota</taxon>
        <taxon>Sar</taxon>
        <taxon>Alveolata</taxon>
        <taxon>Ciliophora</taxon>
        <taxon>Intramacronucleata</taxon>
        <taxon>Spirotrichea</taxon>
        <taxon>Stichotrichia</taxon>
        <taxon>Sporadotrichida</taxon>
        <taxon>Oxytrichidae</taxon>
        <taxon>Stylonychinae</taxon>
        <taxon>Stylonychia</taxon>
    </lineage>
</organism>
<reference evidence="2 3" key="1">
    <citation type="submission" date="2014-06" db="EMBL/GenBank/DDBJ databases">
        <authorList>
            <person name="Swart Estienne"/>
        </authorList>
    </citation>
    <scope>NUCLEOTIDE SEQUENCE [LARGE SCALE GENOMIC DNA]</scope>
    <source>
        <strain evidence="2 3">130c</strain>
    </source>
</reference>
<keyword evidence="3" id="KW-1185">Reference proteome</keyword>
<sequence>MWIYWVQQYVVERLSPEHIHALKPELHQLATMAENDIVATRIGAAAGIWEQETLNRMLDNKIRAYEEFLLELKALKTKTSPDQPVQGRGDQQSRNRPFGWKCMNIGPDPTISFSSSPTG</sequence>
<dbReference type="Proteomes" id="UP000039865">
    <property type="component" value="Unassembled WGS sequence"/>
</dbReference>
<evidence type="ECO:0000256" key="1">
    <source>
        <dbReference type="SAM" id="MobiDB-lite"/>
    </source>
</evidence>
<evidence type="ECO:0000313" key="3">
    <source>
        <dbReference type="Proteomes" id="UP000039865"/>
    </source>
</evidence>
<protein>
    <submittedName>
        <fullName evidence="2">Uncharacterized protein</fullName>
    </submittedName>
</protein>
<dbReference type="AlphaFoldDB" id="A0A078B6J9"/>
<feature type="region of interest" description="Disordered" evidence="1">
    <location>
        <begin position="79"/>
        <end position="119"/>
    </location>
</feature>
<name>A0A078B6J9_STYLE</name>